<dbReference type="Proteomes" id="UP000006051">
    <property type="component" value="Chromosome"/>
</dbReference>
<evidence type="ECO:0008006" key="3">
    <source>
        <dbReference type="Google" id="ProtNLM"/>
    </source>
</evidence>
<dbReference type="GeneID" id="71570102"/>
<dbReference type="HOGENOM" id="CLU_092368_0_0_10"/>
<dbReference type="STRING" id="867902.Ornrh_2058"/>
<dbReference type="AlphaFoldDB" id="I4A2K6"/>
<dbReference type="Gene3D" id="3.10.450.620">
    <property type="entry name" value="JHP933, nucleotidyltransferase-like core domain"/>
    <property type="match status" value="1"/>
</dbReference>
<dbReference type="InterPro" id="IPR014942">
    <property type="entry name" value="AbiEii"/>
</dbReference>
<organism evidence="1 2">
    <name type="scientific">Ornithobacterium rhinotracheale (strain ATCC 51463 / DSM 15997 / CCUG 23171 / CIP 104009 / LMG 9086)</name>
    <dbReference type="NCBI Taxonomy" id="867902"/>
    <lineage>
        <taxon>Bacteria</taxon>
        <taxon>Pseudomonadati</taxon>
        <taxon>Bacteroidota</taxon>
        <taxon>Flavobacteriia</taxon>
        <taxon>Flavobacteriales</taxon>
        <taxon>Weeksellaceae</taxon>
        <taxon>Ornithobacterium</taxon>
    </lineage>
</organism>
<proteinExistence type="predicted"/>
<dbReference type="Pfam" id="PF08843">
    <property type="entry name" value="AbiEii"/>
    <property type="match status" value="1"/>
</dbReference>
<sequence>MIPKNTITYWRSIVPWQTPEQVEQDLIICKALVEIYKDAFLSKHLAFRGGTALHKLYLSPQPRYSEDIDLVQIKAEPIKETIDRLRQVLSFLGEPYVRQKRNNNVLIFKVASEIPPVVPIRLKIEINCKEHFTALGFSKVPFEVDSPWYKDKASIITYSLEELIATKLRALYQRRKGRDLFDLYKCLTKTHLDIEKIIQTYHQYMNFSEGQSPTQKQFLRNLELKLEDSEFLGDTALLLHPSENYDHQIAYEKVRTELIEKI</sequence>
<name>I4A2K6_ORNRL</name>
<accession>I4A2K6</accession>
<reference evidence="1 2" key="1">
    <citation type="submission" date="2012-06" db="EMBL/GenBank/DDBJ databases">
        <title>The complete genome of Ornithobacterium rhinotracheale DSM 15997.</title>
        <authorList>
            <consortium name="US DOE Joint Genome Institute (JGI-PGF)"/>
            <person name="Lucas S."/>
            <person name="Copeland A."/>
            <person name="Lapidus A."/>
            <person name="Goodwin L."/>
            <person name="Pitluck S."/>
            <person name="Peters L."/>
            <person name="Mikhailova N."/>
            <person name="Teshima H."/>
            <person name="Kyrpides N."/>
            <person name="Mavromatis K."/>
            <person name="Pagani I."/>
            <person name="Ivanova N."/>
            <person name="Ovchinnikova G."/>
            <person name="Zeytun A."/>
            <person name="Detter J.C."/>
            <person name="Han C."/>
            <person name="Land M."/>
            <person name="Hauser L."/>
            <person name="Markowitz V."/>
            <person name="Cheng J.-F."/>
            <person name="Hugenholtz P."/>
            <person name="Woyke T."/>
            <person name="Wu D."/>
            <person name="Lang E."/>
            <person name="Kopitz M."/>
            <person name="Brambilla E."/>
            <person name="Klenk H.-P."/>
            <person name="Eisen J.A."/>
        </authorList>
    </citation>
    <scope>NUCLEOTIDE SEQUENCE [LARGE SCALE GENOMIC DNA]</scope>
    <source>
        <strain evidence="2">ATCC 51463 / DSM 15997 / CCUG 23171 / LMG 9086</strain>
    </source>
</reference>
<dbReference type="KEGG" id="orh:Ornrh_2058"/>
<evidence type="ECO:0000313" key="1">
    <source>
        <dbReference type="EMBL" id="AFL98190.1"/>
    </source>
</evidence>
<keyword evidence="2" id="KW-1185">Reference proteome</keyword>
<evidence type="ECO:0000313" key="2">
    <source>
        <dbReference type="Proteomes" id="UP000006051"/>
    </source>
</evidence>
<dbReference type="PATRIC" id="fig|867902.3.peg.2011"/>
<gene>
    <name evidence="1" type="ordered locus">Ornrh_2058</name>
</gene>
<dbReference type="eggNOG" id="COG2253">
    <property type="taxonomic scope" value="Bacteria"/>
</dbReference>
<dbReference type="EMBL" id="CP003283">
    <property type="protein sequence ID" value="AFL98190.1"/>
    <property type="molecule type" value="Genomic_DNA"/>
</dbReference>
<protein>
    <recommendedName>
        <fullName evidence="3">Nucleotidyl transferase AbiEii/AbiGii toxin family protein</fullName>
    </recommendedName>
</protein>
<dbReference type="GeneID" id="97258651"/>
<dbReference type="RefSeq" id="WP_014791709.1">
    <property type="nucleotide sequence ID" value="NC_018016.1"/>
</dbReference>